<name>A0A0B9A4T2_BRELN</name>
<gene>
    <name evidence="3" type="ORF">A2T55_06730</name>
    <name evidence="4" type="ORF">AE0388_0781</name>
</gene>
<reference evidence="3" key="2">
    <citation type="submission" date="2016-03" db="EMBL/GenBank/DDBJ databases">
        <authorList>
            <person name="Zhu Y."/>
            <person name="Sun C."/>
        </authorList>
    </citation>
    <scope>NUCLEOTIDE SEQUENCE</scope>
    <source>
        <strain evidence="3">BS258</strain>
    </source>
</reference>
<evidence type="ECO:0000313" key="6">
    <source>
        <dbReference type="Proteomes" id="UP000075950"/>
    </source>
</evidence>
<reference evidence="4 5" key="1">
    <citation type="submission" date="2014-11" db="EMBL/GenBank/DDBJ databases">
        <title>Draft Genome Sequence of Brevibacterium linens AE038-8.</title>
        <authorList>
            <person name="Maizel D."/>
            <person name="Utturkar S.M."/>
            <person name="Brown S.D."/>
            <person name="Ferrero M."/>
            <person name="Rosen B.P."/>
        </authorList>
    </citation>
    <scope>NUCLEOTIDE SEQUENCE [LARGE SCALE GENOMIC DNA]</scope>
    <source>
        <strain evidence="4 5">AE038-8</strain>
    </source>
</reference>
<reference evidence="6" key="3">
    <citation type="submission" date="2016-03" db="EMBL/GenBank/DDBJ databases">
        <authorList>
            <person name="Ploux O."/>
        </authorList>
    </citation>
    <scope>NUCLEOTIDE SEQUENCE [LARGE SCALE GENOMIC DNA]</scope>
    <source>
        <strain evidence="6">BS258</strain>
    </source>
</reference>
<dbReference type="EMBL" id="CP014869">
    <property type="protein sequence ID" value="AMT93515.1"/>
    <property type="molecule type" value="Genomic_DNA"/>
</dbReference>
<evidence type="ECO:0000259" key="2">
    <source>
        <dbReference type="Pfam" id="PF01966"/>
    </source>
</evidence>
<dbReference type="OrthoDB" id="942406at2"/>
<dbReference type="SUPFAM" id="SSF109604">
    <property type="entry name" value="HD-domain/PDEase-like"/>
    <property type="match status" value="1"/>
</dbReference>
<dbReference type="InterPro" id="IPR006674">
    <property type="entry name" value="HD_domain"/>
</dbReference>
<organism evidence="4 5">
    <name type="scientific">Brevibacterium linens</name>
    <dbReference type="NCBI Taxonomy" id="1703"/>
    <lineage>
        <taxon>Bacteria</taxon>
        <taxon>Bacillati</taxon>
        <taxon>Actinomycetota</taxon>
        <taxon>Actinomycetes</taxon>
        <taxon>Micrococcales</taxon>
        <taxon>Brevibacteriaceae</taxon>
        <taxon>Brevibacterium</taxon>
    </lineage>
</organism>
<dbReference type="PATRIC" id="fig|1703.6.peg.664"/>
<protein>
    <submittedName>
        <fullName evidence="3 4">Hydrolase</fullName>
    </submittedName>
</protein>
<evidence type="ECO:0000313" key="5">
    <source>
        <dbReference type="Proteomes" id="UP000031488"/>
    </source>
</evidence>
<dbReference type="CDD" id="cd00077">
    <property type="entry name" value="HDc"/>
    <property type="match status" value="1"/>
</dbReference>
<keyword evidence="4" id="KW-0378">Hydrolase</keyword>
<feature type="domain" description="HD" evidence="2">
    <location>
        <begin position="86"/>
        <end position="192"/>
    </location>
</feature>
<dbReference type="Proteomes" id="UP000031488">
    <property type="component" value="Unassembled WGS sequence"/>
</dbReference>
<evidence type="ECO:0000256" key="1">
    <source>
        <dbReference type="SAM" id="MobiDB-lite"/>
    </source>
</evidence>
<accession>A0A142NL39</accession>
<dbReference type="GO" id="GO:0016787">
    <property type="term" value="F:hydrolase activity"/>
    <property type="evidence" value="ECO:0007669"/>
    <property type="project" value="UniProtKB-KW"/>
</dbReference>
<dbReference type="InterPro" id="IPR003607">
    <property type="entry name" value="HD/PDEase_dom"/>
</dbReference>
<dbReference type="Gene3D" id="1.10.3210.10">
    <property type="entry name" value="Hypothetical protein af1432"/>
    <property type="match status" value="1"/>
</dbReference>
<dbReference type="KEGG" id="bly:A2T55_06730"/>
<feature type="region of interest" description="Disordered" evidence="1">
    <location>
        <begin position="1"/>
        <end position="28"/>
    </location>
</feature>
<dbReference type="RefSeq" id="WP_039207243.1">
    <property type="nucleotide sequence ID" value="NZ_CP014869.1"/>
</dbReference>
<dbReference type="Proteomes" id="UP000075950">
    <property type="component" value="Chromosome"/>
</dbReference>
<sequence>MNTRTESSSREQDYPSWAAAESGDTAADPRAVRFAADFPVRPIPMEGTVDTRPICSTPGSGFEELWKQIEPETRTRGNDVHLPISAAYAERLCDAYPSADRELVLVTIILHDTGWAHVDESRIISEGFGGDWRKATIRFEHEREGCLVARRVLPGLGYSEDFIERVCEIIDGHDTRPVAYSLEDALVRDADRQWRFDRAGIALSASWFDMDMATYTDRLQREIIPELITEAAVAMAEEDLRRQRELLRTEVIR</sequence>
<proteinExistence type="predicted"/>
<dbReference type="EMBL" id="JTJZ01000014">
    <property type="protein sequence ID" value="KHS53706.1"/>
    <property type="molecule type" value="Genomic_DNA"/>
</dbReference>
<evidence type="ECO:0000313" key="3">
    <source>
        <dbReference type="EMBL" id="AMT93515.1"/>
    </source>
</evidence>
<dbReference type="AlphaFoldDB" id="A0A0B9A4T2"/>
<keyword evidence="5" id="KW-1185">Reference proteome</keyword>
<evidence type="ECO:0000313" key="4">
    <source>
        <dbReference type="EMBL" id="KHS53706.1"/>
    </source>
</evidence>
<accession>A0A0B9A4T2</accession>
<dbReference type="Pfam" id="PF01966">
    <property type="entry name" value="HD"/>
    <property type="match status" value="1"/>
</dbReference>